<gene>
    <name evidence="1" type="ORF">EEW87_001980</name>
</gene>
<dbReference type="RefSeq" id="WP_123091408.1">
    <property type="nucleotide sequence ID" value="NZ_CAJFZZ010000039.1"/>
</dbReference>
<dbReference type="GeneID" id="59163208"/>
<reference evidence="1 2" key="1">
    <citation type="submission" date="2019-09" db="EMBL/GenBank/DDBJ databases">
        <title>Complete Genome Sequence of Janibacter melonis M714 with both human health impact and industrial applications.</title>
        <authorList>
            <person name="Jin M."/>
            <person name="Zhao Q.R."/>
        </authorList>
    </citation>
    <scope>NUCLEOTIDE SEQUENCE [LARGE SCALE GENOMIC DNA]</scope>
    <source>
        <strain evidence="1 2">M714</strain>
    </source>
</reference>
<organism evidence="1 2">
    <name type="scientific">Janibacter melonis</name>
    <dbReference type="NCBI Taxonomy" id="262209"/>
    <lineage>
        <taxon>Bacteria</taxon>
        <taxon>Bacillati</taxon>
        <taxon>Actinomycetota</taxon>
        <taxon>Actinomycetes</taxon>
        <taxon>Micrococcales</taxon>
        <taxon>Intrasporangiaceae</taxon>
        <taxon>Janibacter</taxon>
    </lineage>
</organism>
<evidence type="ECO:0000313" key="2">
    <source>
        <dbReference type="Proteomes" id="UP000271708"/>
    </source>
</evidence>
<dbReference type="Proteomes" id="UP000271708">
    <property type="component" value="Chromosome"/>
</dbReference>
<dbReference type="KEGG" id="jme:EEW87_001980"/>
<accession>A0A5P8FIN0</accession>
<protein>
    <submittedName>
        <fullName evidence="1">Uncharacterized protein</fullName>
    </submittedName>
</protein>
<dbReference type="EMBL" id="CP044548">
    <property type="protein sequence ID" value="QFQ29357.1"/>
    <property type="molecule type" value="Genomic_DNA"/>
</dbReference>
<dbReference type="AlphaFoldDB" id="A0A5P8FIN0"/>
<name>A0A5P8FIN0_9MICO</name>
<proteinExistence type="predicted"/>
<sequence length="118" mass="12569">MDAAEAVTDRLAFLDAQTQPPGAAPALIVTGPPQPDDGWCLREALLAVMCPPLLTRGSRVLRSTTASLAHRLAQACQARQLRVLECPLSNEQVAALPQAWSLRQDLNGQIDALMAATT</sequence>
<evidence type="ECO:0000313" key="1">
    <source>
        <dbReference type="EMBL" id="QFQ29357.1"/>
    </source>
</evidence>